<protein>
    <submittedName>
        <fullName evidence="2">Uncharacterized protein</fullName>
    </submittedName>
</protein>
<feature type="compositionally biased region" description="Low complexity" evidence="1">
    <location>
        <begin position="107"/>
        <end position="124"/>
    </location>
</feature>
<evidence type="ECO:0000313" key="3">
    <source>
        <dbReference type="Proteomes" id="UP001222325"/>
    </source>
</evidence>
<feature type="compositionally biased region" description="Low complexity" evidence="1">
    <location>
        <begin position="74"/>
        <end position="85"/>
    </location>
</feature>
<sequence length="218" mass="22917">MLPLSTFQFGCLPAPSHIPSLNLVSCIPCTMYNKLTVRTVLLTRLLCSFPSFDLLPPSAGLFAPPPFSLMDTPNNGTSATGSSASCANHGDQEGSVAARSEVPPAPTASAVAPPSMPQASSSPPRRWPTWRVPHALPPSSSATETTSSSRSCGGSAGTSTRSTTARIRASAFSRSTSSRGSATRRTRRRRCAACRPRRGKRGTRRTGSTPARTTKSGR</sequence>
<evidence type="ECO:0000313" key="2">
    <source>
        <dbReference type="EMBL" id="KAJ7079982.1"/>
    </source>
</evidence>
<dbReference type="AlphaFoldDB" id="A0AAD6TUD4"/>
<dbReference type="Proteomes" id="UP001222325">
    <property type="component" value="Unassembled WGS sequence"/>
</dbReference>
<gene>
    <name evidence="2" type="ORF">B0H15DRAFT_1025320</name>
</gene>
<feature type="compositionally biased region" description="Basic residues" evidence="1">
    <location>
        <begin position="182"/>
        <end position="204"/>
    </location>
</feature>
<comment type="caution">
    <text evidence="2">The sequence shown here is derived from an EMBL/GenBank/DDBJ whole genome shotgun (WGS) entry which is preliminary data.</text>
</comment>
<dbReference type="EMBL" id="JARJCN010000057">
    <property type="protein sequence ID" value="KAJ7079982.1"/>
    <property type="molecule type" value="Genomic_DNA"/>
</dbReference>
<reference evidence="2" key="1">
    <citation type="submission" date="2023-03" db="EMBL/GenBank/DDBJ databases">
        <title>Massive genome expansion in bonnet fungi (Mycena s.s.) driven by repeated elements and novel gene families across ecological guilds.</title>
        <authorList>
            <consortium name="Lawrence Berkeley National Laboratory"/>
            <person name="Harder C.B."/>
            <person name="Miyauchi S."/>
            <person name="Viragh M."/>
            <person name="Kuo A."/>
            <person name="Thoen E."/>
            <person name="Andreopoulos B."/>
            <person name="Lu D."/>
            <person name="Skrede I."/>
            <person name="Drula E."/>
            <person name="Henrissat B."/>
            <person name="Morin E."/>
            <person name="Kohler A."/>
            <person name="Barry K."/>
            <person name="LaButti K."/>
            <person name="Morin E."/>
            <person name="Salamov A."/>
            <person name="Lipzen A."/>
            <person name="Mereny Z."/>
            <person name="Hegedus B."/>
            <person name="Baldrian P."/>
            <person name="Stursova M."/>
            <person name="Weitz H."/>
            <person name="Taylor A."/>
            <person name="Grigoriev I.V."/>
            <person name="Nagy L.G."/>
            <person name="Martin F."/>
            <person name="Kauserud H."/>
        </authorList>
    </citation>
    <scope>NUCLEOTIDE SEQUENCE</scope>
    <source>
        <strain evidence="2">CBHHK173m</strain>
    </source>
</reference>
<keyword evidence="3" id="KW-1185">Reference proteome</keyword>
<evidence type="ECO:0000256" key="1">
    <source>
        <dbReference type="SAM" id="MobiDB-lite"/>
    </source>
</evidence>
<accession>A0AAD6TUD4</accession>
<proteinExistence type="predicted"/>
<organism evidence="2 3">
    <name type="scientific">Mycena belliarum</name>
    <dbReference type="NCBI Taxonomy" id="1033014"/>
    <lineage>
        <taxon>Eukaryota</taxon>
        <taxon>Fungi</taxon>
        <taxon>Dikarya</taxon>
        <taxon>Basidiomycota</taxon>
        <taxon>Agaricomycotina</taxon>
        <taxon>Agaricomycetes</taxon>
        <taxon>Agaricomycetidae</taxon>
        <taxon>Agaricales</taxon>
        <taxon>Marasmiineae</taxon>
        <taxon>Mycenaceae</taxon>
        <taxon>Mycena</taxon>
    </lineage>
</organism>
<name>A0AAD6TUD4_9AGAR</name>
<feature type="compositionally biased region" description="Low complexity" evidence="1">
    <location>
        <begin position="139"/>
        <end position="181"/>
    </location>
</feature>
<feature type="region of interest" description="Disordered" evidence="1">
    <location>
        <begin position="72"/>
        <end position="218"/>
    </location>
</feature>